<keyword evidence="2 3" id="KW-0560">Oxidoreductase</keyword>
<dbReference type="GO" id="GO:0006081">
    <property type="term" value="P:aldehyde metabolic process"/>
    <property type="evidence" value="ECO:0007669"/>
    <property type="project" value="InterPro"/>
</dbReference>
<dbReference type="InterPro" id="IPR015590">
    <property type="entry name" value="Aldehyde_DH_dom"/>
</dbReference>
<dbReference type="Gene3D" id="3.40.309.10">
    <property type="entry name" value="Aldehyde Dehydrogenase, Chain A, domain 2"/>
    <property type="match status" value="1"/>
</dbReference>
<evidence type="ECO:0000256" key="4">
    <source>
        <dbReference type="PIRSR" id="PIRSR036492-1"/>
    </source>
</evidence>
<gene>
    <name evidence="6" type="ORF">METESE_25720</name>
</gene>
<evidence type="ECO:0000313" key="7">
    <source>
        <dbReference type="Proteomes" id="UP001228113"/>
    </source>
</evidence>
<evidence type="ECO:0000256" key="1">
    <source>
        <dbReference type="ARBA" id="ARBA00009986"/>
    </source>
</evidence>
<name>A0AA48KCX8_9BACT</name>
<dbReference type="GO" id="GO:0016620">
    <property type="term" value="F:oxidoreductase activity, acting on the aldehyde or oxo group of donors, NAD or NADP as acceptor"/>
    <property type="evidence" value="ECO:0007669"/>
    <property type="project" value="InterPro"/>
</dbReference>
<reference evidence="6" key="1">
    <citation type="journal article" date="2023" name="Int. J. Syst. Evol. Microbiol.">
        <title>Mesoterricola silvestris gen. nov., sp. nov., Mesoterricola sediminis sp. nov., Geothrix oryzae sp. nov., Geothrix edaphica sp. nov., Geothrix rubra sp. nov., and Geothrix limicola sp. nov., six novel members of Acidobacteriota isolated from soils.</title>
        <authorList>
            <person name="Itoh H."/>
            <person name="Sugisawa Y."/>
            <person name="Mise K."/>
            <person name="Xu Z."/>
            <person name="Kuniyasu M."/>
            <person name="Ushijima N."/>
            <person name="Kawano K."/>
            <person name="Kobayashi E."/>
            <person name="Shiratori Y."/>
            <person name="Masuda Y."/>
            <person name="Senoo K."/>
        </authorList>
    </citation>
    <scope>NUCLEOTIDE SEQUENCE</scope>
    <source>
        <strain evidence="6">W786</strain>
    </source>
</reference>
<dbReference type="InterPro" id="IPR016160">
    <property type="entry name" value="Ald_DH_CS_CYS"/>
</dbReference>
<dbReference type="PROSITE" id="PS00070">
    <property type="entry name" value="ALDEHYDE_DEHYDR_CYS"/>
    <property type="match status" value="1"/>
</dbReference>
<dbReference type="PANTHER" id="PTHR11699">
    <property type="entry name" value="ALDEHYDE DEHYDROGENASE-RELATED"/>
    <property type="match status" value="1"/>
</dbReference>
<evidence type="ECO:0000259" key="5">
    <source>
        <dbReference type="Pfam" id="PF00171"/>
    </source>
</evidence>
<evidence type="ECO:0000256" key="2">
    <source>
        <dbReference type="ARBA" id="ARBA00023002"/>
    </source>
</evidence>
<dbReference type="PIRSF" id="PIRSF036492">
    <property type="entry name" value="ALDH"/>
    <property type="match status" value="1"/>
</dbReference>
<feature type="active site" evidence="4">
    <location>
        <position position="261"/>
    </location>
</feature>
<sequence length="519" mass="57045">MTFIERRNLNPRTRVERRAEPPAYRHQVTPAVDPATFEQIGAVPQTPEGLVPQFVERARAAADAWAQASWDERTRVLGRLRSLLAQRADEVATVITRNMGKPRFEAYLYDVAMVLDCLDDYIHHGEQYLADEKVPLPPAMEKHKQAFVRYAPRGVVAVISPWNFPFDLAMGPTIAALAAGNAVLQKPTSAAPMVGDAIERLFAEALQGWPGLVQVLHGPGRLGTVLATAEGVDFVVFTGSTAVGRKLQEDLAPLLRPSLLELGGSDPLIVCADANLERAARAAVYGRFSNAGQVCAAVKRVYCHETVLHSFVEKVVAHVGQLRLGPGLDPAVDVGPLANDRAISTLRALLHDALDKGAKLVAGGFPAIQAGWYWQPTVITHVDHSMRIMKEETFGPLLPICAVKDDEEAIELANDNPYGLDAYVFTNDMRRANRIANRLKAGSVDINDVMVNYVIRDLPFGGVKQSGQNRYHGRTGIRLFTDPKGMVIDDGTRDTEREWFPYDAAKLEEVRNRLDASRP</sequence>
<dbReference type="Gene3D" id="3.40.605.10">
    <property type="entry name" value="Aldehyde Dehydrogenase, Chain A, domain 1"/>
    <property type="match status" value="1"/>
</dbReference>
<feature type="domain" description="Aldehyde dehydrogenase" evidence="5">
    <location>
        <begin position="29"/>
        <end position="484"/>
    </location>
</feature>
<dbReference type="Proteomes" id="UP001228113">
    <property type="component" value="Chromosome"/>
</dbReference>
<evidence type="ECO:0000256" key="3">
    <source>
        <dbReference type="PIRNR" id="PIRNR036492"/>
    </source>
</evidence>
<accession>A0AA48KCX8</accession>
<dbReference type="FunFam" id="3.40.309.10:FF:000009">
    <property type="entry name" value="Aldehyde dehydrogenase A"/>
    <property type="match status" value="1"/>
</dbReference>
<dbReference type="AlphaFoldDB" id="A0AA48KCX8"/>
<dbReference type="InterPro" id="IPR012394">
    <property type="entry name" value="Aldehyde_DH_NAD(P)"/>
</dbReference>
<feature type="active site" evidence="4">
    <location>
        <position position="295"/>
    </location>
</feature>
<dbReference type="InterPro" id="IPR016162">
    <property type="entry name" value="Ald_DH_N"/>
</dbReference>
<dbReference type="EMBL" id="AP027081">
    <property type="protein sequence ID" value="BDU77614.1"/>
    <property type="molecule type" value="Genomic_DNA"/>
</dbReference>
<comment type="similarity">
    <text evidence="1 3">Belongs to the aldehyde dehydrogenase family.</text>
</comment>
<dbReference type="RefSeq" id="WP_316410360.1">
    <property type="nucleotide sequence ID" value="NZ_AP027081.1"/>
</dbReference>
<dbReference type="KEGG" id="msea:METESE_25720"/>
<dbReference type="InterPro" id="IPR016163">
    <property type="entry name" value="Ald_DH_C"/>
</dbReference>
<dbReference type="InterPro" id="IPR016161">
    <property type="entry name" value="Ald_DH/histidinol_DH"/>
</dbReference>
<dbReference type="Pfam" id="PF00171">
    <property type="entry name" value="Aldedh"/>
    <property type="match status" value="1"/>
</dbReference>
<keyword evidence="7" id="KW-1185">Reference proteome</keyword>
<proteinExistence type="inferred from homology"/>
<dbReference type="SUPFAM" id="SSF53720">
    <property type="entry name" value="ALDH-like"/>
    <property type="match status" value="1"/>
</dbReference>
<protein>
    <recommendedName>
        <fullName evidence="3">Aldehyde dehydrogenase</fullName>
    </recommendedName>
</protein>
<organism evidence="6 7">
    <name type="scientific">Mesoterricola sediminis</name>
    <dbReference type="NCBI Taxonomy" id="2927980"/>
    <lineage>
        <taxon>Bacteria</taxon>
        <taxon>Pseudomonadati</taxon>
        <taxon>Acidobacteriota</taxon>
        <taxon>Holophagae</taxon>
        <taxon>Holophagales</taxon>
        <taxon>Holophagaceae</taxon>
        <taxon>Mesoterricola</taxon>
    </lineage>
</organism>
<evidence type="ECO:0000313" key="6">
    <source>
        <dbReference type="EMBL" id="BDU77614.1"/>
    </source>
</evidence>